<dbReference type="RefSeq" id="WP_148948160.1">
    <property type="nucleotide sequence ID" value="NZ_VTEH01000017.1"/>
</dbReference>
<feature type="transmembrane region" description="Helical" evidence="1">
    <location>
        <begin position="35"/>
        <end position="53"/>
    </location>
</feature>
<dbReference type="EMBL" id="VTEH01000017">
    <property type="protein sequence ID" value="TYR73531.1"/>
    <property type="molecule type" value="Genomic_DNA"/>
</dbReference>
<keyword evidence="1" id="KW-1133">Transmembrane helix</keyword>
<feature type="transmembrane region" description="Helical" evidence="1">
    <location>
        <begin position="60"/>
        <end position="77"/>
    </location>
</feature>
<evidence type="ECO:0000313" key="2">
    <source>
        <dbReference type="EMBL" id="TYR73531.1"/>
    </source>
</evidence>
<organism evidence="2 3">
    <name type="scientific">Rossellomorea vietnamensis</name>
    <dbReference type="NCBI Taxonomy" id="218284"/>
    <lineage>
        <taxon>Bacteria</taxon>
        <taxon>Bacillati</taxon>
        <taxon>Bacillota</taxon>
        <taxon>Bacilli</taxon>
        <taxon>Bacillales</taxon>
        <taxon>Bacillaceae</taxon>
        <taxon>Rossellomorea</taxon>
    </lineage>
</organism>
<protein>
    <submittedName>
        <fullName evidence="2">Uncharacterized protein</fullName>
    </submittedName>
</protein>
<evidence type="ECO:0000313" key="3">
    <source>
        <dbReference type="Proteomes" id="UP000323317"/>
    </source>
</evidence>
<feature type="transmembrane region" description="Helical" evidence="1">
    <location>
        <begin position="89"/>
        <end position="114"/>
    </location>
</feature>
<accession>A0A5D4K841</accession>
<keyword evidence="1" id="KW-0472">Membrane</keyword>
<reference evidence="2 3" key="1">
    <citation type="submission" date="2019-08" db="EMBL/GenBank/DDBJ databases">
        <title>Bacillus genomes from the desert of Cuatro Cienegas, Coahuila.</title>
        <authorList>
            <person name="Olmedo-Alvarez G."/>
        </authorList>
    </citation>
    <scope>NUCLEOTIDE SEQUENCE [LARGE SCALE GENOMIC DNA]</scope>
    <source>
        <strain evidence="2 3">CH40_1T</strain>
    </source>
</reference>
<sequence length="187" mass="22710">MTKQNDIIDILNDKQKALTEDWTQYWQQFSFYDTWQFWLLVIFFITPLIVLYFKIDKSKALQLGFFGFNIHVWLGYIDKFGINNGFWQYPYQWMIFLANNIPLDASLIPVIFILMYQWILNNNKNYYLYMLLLSAGLSFIFKPILNMNFFLKFYIDIPYIYLFLGYIVIFSLSKLITDIFVRFQRGQ</sequence>
<evidence type="ECO:0000256" key="1">
    <source>
        <dbReference type="SAM" id="Phobius"/>
    </source>
</evidence>
<dbReference type="Proteomes" id="UP000323317">
    <property type="component" value="Unassembled WGS sequence"/>
</dbReference>
<name>A0A5D4K841_9BACI</name>
<keyword evidence="1" id="KW-0812">Transmembrane</keyword>
<gene>
    <name evidence="2" type="ORF">FZC79_17985</name>
</gene>
<proteinExistence type="predicted"/>
<feature type="transmembrane region" description="Helical" evidence="1">
    <location>
        <begin position="157"/>
        <end position="181"/>
    </location>
</feature>
<comment type="caution">
    <text evidence="2">The sequence shown here is derived from an EMBL/GenBank/DDBJ whole genome shotgun (WGS) entry which is preliminary data.</text>
</comment>
<dbReference type="AlphaFoldDB" id="A0A5D4K841"/>
<feature type="transmembrane region" description="Helical" evidence="1">
    <location>
        <begin position="126"/>
        <end position="145"/>
    </location>
</feature>